<reference evidence="1 2" key="1">
    <citation type="journal article" date="2023" name="Arcadia Sci">
        <title>De novo assembly of a long-read Amblyomma americanum tick genome.</title>
        <authorList>
            <person name="Chou S."/>
            <person name="Poskanzer K.E."/>
            <person name="Rollins M."/>
            <person name="Thuy-Boun P.S."/>
        </authorList>
    </citation>
    <scope>NUCLEOTIDE SEQUENCE [LARGE SCALE GENOMIC DNA]</scope>
    <source>
        <strain evidence="1">F_SG_1</strain>
        <tissue evidence="1">Salivary glands</tissue>
    </source>
</reference>
<dbReference type="AlphaFoldDB" id="A0AAQ4FIV0"/>
<dbReference type="Proteomes" id="UP001321473">
    <property type="component" value="Unassembled WGS sequence"/>
</dbReference>
<evidence type="ECO:0000313" key="2">
    <source>
        <dbReference type="Proteomes" id="UP001321473"/>
    </source>
</evidence>
<comment type="caution">
    <text evidence="1">The sequence shown here is derived from an EMBL/GenBank/DDBJ whole genome shotgun (WGS) entry which is preliminary data.</text>
</comment>
<sequence>MNAFSTQDDHQNLGTQRAASASLCVPLHPVGSCYTEHTAKAAVTQKPYSKYQACSTYDVTPRLLMNVRGGKPFAGALSSCCRHFSCLGSHLLRSTWHHVSSGTTTVPWASEEPPAEAHRHLLDSGRHRRSRVAIPLRQPPKAALRRLLQEL</sequence>
<keyword evidence="2" id="KW-1185">Reference proteome</keyword>
<dbReference type="EMBL" id="JARKHS020001970">
    <property type="protein sequence ID" value="KAK8787244.1"/>
    <property type="molecule type" value="Genomic_DNA"/>
</dbReference>
<gene>
    <name evidence="1" type="ORF">V5799_022981</name>
</gene>
<evidence type="ECO:0000313" key="1">
    <source>
        <dbReference type="EMBL" id="KAK8787244.1"/>
    </source>
</evidence>
<organism evidence="1 2">
    <name type="scientific">Amblyomma americanum</name>
    <name type="common">Lone star tick</name>
    <dbReference type="NCBI Taxonomy" id="6943"/>
    <lineage>
        <taxon>Eukaryota</taxon>
        <taxon>Metazoa</taxon>
        <taxon>Ecdysozoa</taxon>
        <taxon>Arthropoda</taxon>
        <taxon>Chelicerata</taxon>
        <taxon>Arachnida</taxon>
        <taxon>Acari</taxon>
        <taxon>Parasitiformes</taxon>
        <taxon>Ixodida</taxon>
        <taxon>Ixodoidea</taxon>
        <taxon>Ixodidae</taxon>
        <taxon>Amblyomminae</taxon>
        <taxon>Amblyomma</taxon>
    </lineage>
</organism>
<accession>A0AAQ4FIV0</accession>
<proteinExistence type="predicted"/>
<protein>
    <submittedName>
        <fullName evidence="1">Uncharacterized protein</fullName>
    </submittedName>
</protein>
<name>A0AAQ4FIV0_AMBAM</name>